<comment type="caution">
    <text evidence="2">The sequence shown here is derived from an EMBL/GenBank/DDBJ whole genome shotgun (WGS) entry which is preliminary data.</text>
</comment>
<dbReference type="Gene3D" id="3.90.320.10">
    <property type="match status" value="1"/>
</dbReference>
<feature type="domain" description="PD-(D/E)XK endonuclease-like" evidence="1">
    <location>
        <begin position="79"/>
        <end position="242"/>
    </location>
</feature>
<accession>A0A0G1N6G1</accession>
<evidence type="ECO:0000259" key="1">
    <source>
        <dbReference type="Pfam" id="PF12705"/>
    </source>
</evidence>
<evidence type="ECO:0000313" key="2">
    <source>
        <dbReference type="EMBL" id="KKU15907.1"/>
    </source>
</evidence>
<reference evidence="2 3" key="1">
    <citation type="journal article" date="2015" name="Nature">
        <title>rRNA introns, odd ribosomes, and small enigmatic genomes across a large radiation of phyla.</title>
        <authorList>
            <person name="Brown C.T."/>
            <person name="Hug L.A."/>
            <person name="Thomas B.C."/>
            <person name="Sharon I."/>
            <person name="Castelle C.J."/>
            <person name="Singh A."/>
            <person name="Wilkins M.J."/>
            <person name="Williams K.H."/>
            <person name="Banfield J.F."/>
        </authorList>
    </citation>
    <scope>NUCLEOTIDE SEQUENCE [LARGE SCALE GENOMIC DNA]</scope>
</reference>
<sequence>MTPIIGQRFRNLYDSKSPEPFRVSRSKIELFSECVRCFYLDRKFGVGRPPGFPFTLNSAVDTLLKKEFDIHRMRGTRHPLMEAYGLDAVPFNHGMINEWRENFKGVQYYHPKTNFIVTGAVDDVWVNPAGELIVVDYKATSTNAEITLDVEYRGSYKRQMEIYQWLLRRNGFAVSDTGYFVYANGDKDKEAFDGKLEFKVQLLSYKGNDSWVEGKLFEIAECLKTDVLPSASPRCEYCGYRNAAGKYE</sequence>
<gene>
    <name evidence="2" type="ORF">UX22_C0001G0049</name>
</gene>
<dbReference type="Pfam" id="PF12705">
    <property type="entry name" value="PDDEXK_1"/>
    <property type="match status" value="1"/>
</dbReference>
<evidence type="ECO:0000313" key="3">
    <source>
        <dbReference type="Proteomes" id="UP000034727"/>
    </source>
</evidence>
<dbReference type="AlphaFoldDB" id="A0A0G1N6G1"/>
<dbReference type="Proteomes" id="UP000034727">
    <property type="component" value="Unassembled WGS sequence"/>
</dbReference>
<name>A0A0G1N6G1_9BACT</name>
<organism evidence="2 3">
    <name type="scientific">Candidatus Jorgensenbacteria bacterium GW2011_GWA2_45_9</name>
    <dbReference type="NCBI Taxonomy" id="1618663"/>
    <lineage>
        <taxon>Bacteria</taxon>
        <taxon>Candidatus Joergenseniibacteriota</taxon>
    </lineage>
</organism>
<dbReference type="InterPro" id="IPR038726">
    <property type="entry name" value="PDDEXK_AddAB-type"/>
</dbReference>
<proteinExistence type="predicted"/>
<protein>
    <recommendedName>
        <fullName evidence="1">PD-(D/E)XK endonuclease-like domain-containing protein</fullName>
    </recommendedName>
</protein>
<dbReference type="InterPro" id="IPR011604">
    <property type="entry name" value="PDDEXK-like_dom_sf"/>
</dbReference>
<dbReference type="EMBL" id="LCLJ01000001">
    <property type="protein sequence ID" value="KKU15907.1"/>
    <property type="molecule type" value="Genomic_DNA"/>
</dbReference>